<proteinExistence type="predicted"/>
<feature type="compositionally biased region" description="Polar residues" evidence="1">
    <location>
        <begin position="100"/>
        <end position="116"/>
    </location>
</feature>
<organism evidence="2 3">
    <name type="scientific">Portunus trituberculatus</name>
    <name type="common">Swimming crab</name>
    <name type="synonym">Neptunus trituberculatus</name>
    <dbReference type="NCBI Taxonomy" id="210409"/>
    <lineage>
        <taxon>Eukaryota</taxon>
        <taxon>Metazoa</taxon>
        <taxon>Ecdysozoa</taxon>
        <taxon>Arthropoda</taxon>
        <taxon>Crustacea</taxon>
        <taxon>Multicrustacea</taxon>
        <taxon>Malacostraca</taxon>
        <taxon>Eumalacostraca</taxon>
        <taxon>Eucarida</taxon>
        <taxon>Decapoda</taxon>
        <taxon>Pleocyemata</taxon>
        <taxon>Brachyura</taxon>
        <taxon>Eubrachyura</taxon>
        <taxon>Portunoidea</taxon>
        <taxon>Portunidae</taxon>
        <taxon>Portuninae</taxon>
        <taxon>Portunus</taxon>
    </lineage>
</organism>
<keyword evidence="3" id="KW-1185">Reference proteome</keyword>
<feature type="compositionally biased region" description="Low complexity" evidence="1">
    <location>
        <begin position="77"/>
        <end position="99"/>
    </location>
</feature>
<gene>
    <name evidence="2" type="ORF">E2C01_079879</name>
</gene>
<dbReference type="EMBL" id="VSRR010067399">
    <property type="protein sequence ID" value="MPC85120.1"/>
    <property type="molecule type" value="Genomic_DNA"/>
</dbReference>
<feature type="region of interest" description="Disordered" evidence="1">
    <location>
        <begin position="29"/>
        <end position="62"/>
    </location>
</feature>
<comment type="caution">
    <text evidence="2">The sequence shown here is derived from an EMBL/GenBank/DDBJ whole genome shotgun (WGS) entry which is preliminary data.</text>
</comment>
<dbReference type="AlphaFoldDB" id="A0A5B7IKP4"/>
<name>A0A5B7IKP4_PORTR</name>
<evidence type="ECO:0000313" key="3">
    <source>
        <dbReference type="Proteomes" id="UP000324222"/>
    </source>
</evidence>
<feature type="region of interest" description="Disordered" evidence="1">
    <location>
        <begin position="74"/>
        <end position="121"/>
    </location>
</feature>
<feature type="compositionally biased region" description="Pro residues" evidence="1">
    <location>
        <begin position="49"/>
        <end position="61"/>
    </location>
</feature>
<evidence type="ECO:0000256" key="1">
    <source>
        <dbReference type="SAM" id="MobiDB-lite"/>
    </source>
</evidence>
<evidence type="ECO:0000313" key="2">
    <source>
        <dbReference type="EMBL" id="MPC85120.1"/>
    </source>
</evidence>
<protein>
    <submittedName>
        <fullName evidence="2">Uncharacterized protein</fullName>
    </submittedName>
</protein>
<reference evidence="2 3" key="1">
    <citation type="submission" date="2019-05" db="EMBL/GenBank/DDBJ databases">
        <title>Another draft genome of Portunus trituberculatus and its Hox gene families provides insights of decapod evolution.</title>
        <authorList>
            <person name="Jeong J.-H."/>
            <person name="Song I."/>
            <person name="Kim S."/>
            <person name="Choi T."/>
            <person name="Kim D."/>
            <person name="Ryu S."/>
            <person name="Kim W."/>
        </authorList>
    </citation>
    <scope>NUCLEOTIDE SEQUENCE [LARGE SCALE GENOMIC DNA]</scope>
    <source>
        <tissue evidence="2">Muscle</tissue>
    </source>
</reference>
<sequence length="196" mass="21275">MQTVPLNGNTPLLHLQVSHNTNTNTIKTNTTHRHTCTEHSTASSRQTLPPSPPMNTLPPSLPRSLLHIAHQSSLFKTNPPSTSSTEHTTTPLPSISSPPHNTTQPLSSISTSSPPRHTTPLLPFISTSSTENITVPPHCPLLSSPSQNTKSLFPPSPLLSSTKHKTPPSFHLHLLSCPPATHLRGTPFWLFLSMMN</sequence>
<accession>A0A5B7IKP4</accession>
<dbReference type="Proteomes" id="UP000324222">
    <property type="component" value="Unassembled WGS sequence"/>
</dbReference>